<dbReference type="EMBL" id="JBFMKM010000008">
    <property type="protein sequence ID" value="KAL1304467.1"/>
    <property type="molecule type" value="Genomic_DNA"/>
</dbReference>
<feature type="region of interest" description="Disordered" evidence="7">
    <location>
        <begin position="266"/>
        <end position="339"/>
    </location>
</feature>
<evidence type="ECO:0000256" key="6">
    <source>
        <dbReference type="ARBA" id="ARBA00032319"/>
    </source>
</evidence>
<feature type="compositionally biased region" description="Basic residues" evidence="7">
    <location>
        <begin position="326"/>
        <end position="339"/>
    </location>
</feature>
<comment type="caution">
    <text evidence="8">The sequence shown here is derived from an EMBL/GenBank/DDBJ whole genome shotgun (WGS) entry which is preliminary data.</text>
</comment>
<dbReference type="RefSeq" id="XP_069200742.1">
    <property type="nucleotide sequence ID" value="XM_069342936.1"/>
</dbReference>
<dbReference type="Pfam" id="PF04189">
    <property type="entry name" value="Gcd10p"/>
    <property type="match status" value="1"/>
</dbReference>
<sequence>MHTYIKPGTHIILRLPSGAMKIVEAIPNTTISISKFGSVPVNLLLGRPYFRTFEIADKTTDGDAPRLRVVPTSELNAEVLAEDAPDAETAEEKTEPAEGFDIVADDGSVLMKNNRLTVDDASRQTLTMQEIEELKKAGTGSGKEIIEMIMKSHANLDEKTKFSLAKYTLRKTKKYMRRFTVLPVDVSTLAEYMVLEKEASRIMELREECIGLIGSWAHAHYGGASQLHQSTEGTRVGGGRVLVVDETGGLVLASLAEKMDLLYEPEGQENEDEAAQAQDSSTNGTTTHPQAADDDTSMQDVTASTGAAEHVPEESVPTTEAERQRQGHPKRKKPAHRHKGNLATTNTIHLIHANAQPNISMLKYFGYDPNNPTPNHPLHNHLKPLSWLQLLDPAADATYEEPEKVDPQVLETWKSGKRGAYYKKRRRWERCKSIVDETREGGFDSLVVASAMEPATILKHAVPLLRGAAHVVIYSPTIEPLTELMDLYSRDRKAAYIAHLADESTTDPPPEEDFPVDPRLLLAPTLQTSKVRQWQVLPGRTHPMMTGRGGAEGYIFTARKVVPVEGKIEARGKFSKKRKLNA</sequence>
<dbReference type="PANTHER" id="PTHR12945:SF0">
    <property type="entry name" value="TRNA (ADENINE(58)-N(1))-METHYLTRANSFERASE NON-CATALYTIC SUBUNIT TRM6"/>
    <property type="match status" value="1"/>
</dbReference>
<evidence type="ECO:0000256" key="1">
    <source>
        <dbReference type="ARBA" id="ARBA00004123"/>
    </source>
</evidence>
<dbReference type="InterPro" id="IPR017423">
    <property type="entry name" value="TRM6"/>
</dbReference>
<keyword evidence="4" id="KW-0819">tRNA processing</keyword>
<evidence type="ECO:0000256" key="7">
    <source>
        <dbReference type="SAM" id="MobiDB-lite"/>
    </source>
</evidence>
<keyword evidence="5" id="KW-0539">Nucleus</keyword>
<proteinExistence type="inferred from homology"/>
<evidence type="ECO:0000256" key="5">
    <source>
        <dbReference type="ARBA" id="ARBA00023242"/>
    </source>
</evidence>
<evidence type="ECO:0000313" key="8">
    <source>
        <dbReference type="EMBL" id="KAL1304467.1"/>
    </source>
</evidence>
<comment type="subcellular location">
    <subcellularLocation>
        <location evidence="1">Nucleus</location>
    </subcellularLocation>
</comment>
<evidence type="ECO:0000313" key="9">
    <source>
        <dbReference type="Proteomes" id="UP001562354"/>
    </source>
</evidence>
<dbReference type="Proteomes" id="UP001562354">
    <property type="component" value="Unassembled WGS sequence"/>
</dbReference>
<feature type="compositionally biased region" description="Polar residues" evidence="7">
    <location>
        <begin position="277"/>
        <end position="289"/>
    </location>
</feature>
<protein>
    <recommendedName>
        <fullName evidence="3">tRNA (adenine(58)-N(1))-methyltransferase non-catalytic subunit TRM6</fullName>
    </recommendedName>
    <alternativeName>
        <fullName evidence="6">tRNA(m1A58)-methyltransferase subunit TRM6</fullName>
    </alternativeName>
</protein>
<keyword evidence="9" id="KW-1185">Reference proteome</keyword>
<dbReference type="GeneID" id="95977162"/>
<reference evidence="8 9" key="1">
    <citation type="submission" date="2024-07" db="EMBL/GenBank/DDBJ databases">
        <title>Draft sequence of the Neodothiora populina.</title>
        <authorList>
            <person name="Drown D.D."/>
            <person name="Schuette U.S."/>
            <person name="Buechlein A.B."/>
            <person name="Rusch D.R."/>
            <person name="Winton L.W."/>
            <person name="Adams G.A."/>
        </authorList>
    </citation>
    <scope>NUCLEOTIDE SEQUENCE [LARGE SCALE GENOMIC DNA]</scope>
    <source>
        <strain evidence="8 9">CPC 39397</strain>
    </source>
</reference>
<gene>
    <name evidence="8" type="ORF">AAFC00_003461</name>
</gene>
<evidence type="ECO:0000256" key="2">
    <source>
        <dbReference type="ARBA" id="ARBA00008320"/>
    </source>
</evidence>
<name>A0ABR3PE81_9PEZI</name>
<organism evidence="8 9">
    <name type="scientific">Neodothiora populina</name>
    <dbReference type="NCBI Taxonomy" id="2781224"/>
    <lineage>
        <taxon>Eukaryota</taxon>
        <taxon>Fungi</taxon>
        <taxon>Dikarya</taxon>
        <taxon>Ascomycota</taxon>
        <taxon>Pezizomycotina</taxon>
        <taxon>Dothideomycetes</taxon>
        <taxon>Dothideomycetidae</taxon>
        <taxon>Dothideales</taxon>
        <taxon>Dothioraceae</taxon>
        <taxon>Neodothiora</taxon>
    </lineage>
</organism>
<evidence type="ECO:0000256" key="4">
    <source>
        <dbReference type="ARBA" id="ARBA00022694"/>
    </source>
</evidence>
<dbReference type="PANTHER" id="PTHR12945">
    <property type="entry name" value="TRANSLATION INITIATION FACTOR EIF3-RELATED"/>
    <property type="match status" value="1"/>
</dbReference>
<comment type="similarity">
    <text evidence="2">Belongs to the TRM6/GCD10 family.</text>
</comment>
<accession>A0ABR3PE81</accession>
<evidence type="ECO:0000256" key="3">
    <source>
        <dbReference type="ARBA" id="ARBA00021704"/>
    </source>
</evidence>